<gene>
    <name evidence="1" type="ORF">rCG_63269</name>
</gene>
<accession>A6JGE2</accession>
<dbReference type="Proteomes" id="UP000234681">
    <property type="component" value="Chromosome 13"/>
</dbReference>
<evidence type="ECO:0000313" key="1">
    <source>
        <dbReference type="EMBL" id="EDL94798.1"/>
    </source>
</evidence>
<protein>
    <submittedName>
        <fullName evidence="1">RCG63269</fullName>
    </submittedName>
</protein>
<name>A6JGE2_RAT</name>
<proteinExistence type="predicted"/>
<organism evidence="1 2">
    <name type="scientific">Rattus norvegicus</name>
    <name type="common">Rat</name>
    <dbReference type="NCBI Taxonomy" id="10116"/>
    <lineage>
        <taxon>Eukaryota</taxon>
        <taxon>Metazoa</taxon>
        <taxon>Chordata</taxon>
        <taxon>Craniata</taxon>
        <taxon>Vertebrata</taxon>
        <taxon>Euteleostomi</taxon>
        <taxon>Mammalia</taxon>
        <taxon>Eutheria</taxon>
        <taxon>Euarchontoglires</taxon>
        <taxon>Glires</taxon>
        <taxon>Rodentia</taxon>
        <taxon>Myomorpha</taxon>
        <taxon>Muroidea</taxon>
        <taxon>Muridae</taxon>
        <taxon>Murinae</taxon>
        <taxon>Rattus</taxon>
    </lineage>
</organism>
<reference evidence="2" key="1">
    <citation type="submission" date="2005-09" db="EMBL/GenBank/DDBJ databases">
        <authorList>
            <person name="Mural R.J."/>
            <person name="Li P.W."/>
            <person name="Adams M.D."/>
            <person name="Amanatides P.G."/>
            <person name="Baden-Tillson H."/>
            <person name="Barnstead M."/>
            <person name="Chin S.H."/>
            <person name="Dew I."/>
            <person name="Evans C.A."/>
            <person name="Ferriera S."/>
            <person name="Flanigan M."/>
            <person name="Fosler C."/>
            <person name="Glodek A."/>
            <person name="Gu Z."/>
            <person name="Holt R.A."/>
            <person name="Jennings D."/>
            <person name="Kraft C.L."/>
            <person name="Lu F."/>
            <person name="Nguyen T."/>
            <person name="Nusskern D.R."/>
            <person name="Pfannkoch C.M."/>
            <person name="Sitter C."/>
            <person name="Sutton G.G."/>
            <person name="Venter J.C."/>
            <person name="Wang Z."/>
            <person name="Woodage T."/>
            <person name="Zheng X.H."/>
            <person name="Zhong F."/>
        </authorList>
    </citation>
    <scope>NUCLEOTIDE SEQUENCE [LARGE SCALE GENOMIC DNA]</scope>
    <source>
        <strain>BN</strain>
        <strain evidence="2">Sprague-Dawley</strain>
    </source>
</reference>
<evidence type="ECO:0000313" key="2">
    <source>
        <dbReference type="Proteomes" id="UP000234681"/>
    </source>
</evidence>
<dbReference type="AlphaFoldDB" id="A6JGE2"/>
<sequence length="71" mass="7816">MEVRTPCGSQCVLALCALGFEPRLSGLAAISLNQLSHVASPLGSFELIMLLDVELWVWHLFRGLEIHLLLS</sequence>
<dbReference type="EMBL" id="CH473985">
    <property type="protein sequence ID" value="EDL94798.1"/>
    <property type="molecule type" value="Genomic_DNA"/>
</dbReference>